<organism evidence="9">
    <name type="scientific">Adineta steineri</name>
    <dbReference type="NCBI Taxonomy" id="433720"/>
    <lineage>
        <taxon>Eukaryota</taxon>
        <taxon>Metazoa</taxon>
        <taxon>Spiralia</taxon>
        <taxon>Gnathifera</taxon>
        <taxon>Rotifera</taxon>
        <taxon>Eurotatoria</taxon>
        <taxon>Bdelloidea</taxon>
        <taxon>Adinetida</taxon>
        <taxon>Adinetidae</taxon>
        <taxon>Adineta</taxon>
    </lineage>
</organism>
<sequence>MFVLFILIVSPLLSYSSLSDEWHSKSQCTQKEFANHMDISCNPNEFILIGWSHYGTKKSGSNKQDPQRCEPSETDCIMDYTHKIAELCNGASQCEVILTQQFIHKCSDEATYLFISYQCINNSTIVDVCSRRSMTSVNGLNLISPSFPNEYPNNVNCTCLIEPTEINKQSLPIVIDVESLSFNLQDNDYLSSTKSLPLSGTLPFGASIFNEINSLRLQFTTDETLSQSGFWIRLHGYYQCNKDEYSLGSKCLKIFYEQQSWHHAQEKCLSIGSRLIYINDIVEEKKLAYFLSTNQQQTSFWISDKKNKNNVRSWWPWRSAFEDGKCILRTQDGWFTRSCQELQAFICERDIDQQALPLTVRCGNLQTPLSSSTIITTTTTTTPSTTITTSSHRPTVSFIQPPIVHEDTSSLLSKHDIYIPPINTDQTKTTIEPKTNSIDPNILAAILGGIAIAIFSVNIIVCYICKRRTQKPSKCKTPNESQSSFTHEELQRSLMQHLYHEQTNTISSTSTSSSSSKNSQSKSNDTSTTTANVNLLQLCSPPHSSNISQPYMTRSNAAATALCFRNPHVGIHNNGDPVDYHVYETIPPDNTNYMLCTAHSAFKPVLQANSHSIRPFLPRTNILYHPPNSSKQSYDISSSSTATNSAVLMPVFCHHHHLSQCSTGTLRQHIIPPPPITTQEQIYAGSESINHIIELKEQINNAKSLLQRRETHIQSLEQQITNFKKIKTDSGSDTSKLEYENRTLQDRLSCYELERTEMKREIEWMQQELEQQKSSPLTITNDSNEQEQQQQFELAINKKQQRIEELEQAVRESLQITTEREYAMTQQKRKVENLEKQIKTLQNEIEHLRTENNEQTQITSQLQIELNERKRQYELRLEEQIKHLDDAFISQQEKILGELSEKDSHIADLEMNRSTAGASNRANTIEKLNTEKHQLHNQLKELTEIRMKIIQGHMASKQEYEQREKSVPFSPLTDGDGLFC</sequence>
<proteinExistence type="predicted"/>
<dbReference type="InterPro" id="IPR000859">
    <property type="entry name" value="CUB_dom"/>
</dbReference>
<dbReference type="SMART" id="SM00034">
    <property type="entry name" value="CLECT"/>
    <property type="match status" value="1"/>
</dbReference>
<dbReference type="AlphaFoldDB" id="A0A813R0E3"/>
<dbReference type="CDD" id="cd00041">
    <property type="entry name" value="CUB"/>
    <property type="match status" value="1"/>
</dbReference>
<dbReference type="InterPro" id="IPR016187">
    <property type="entry name" value="CTDL_fold"/>
</dbReference>
<protein>
    <recommendedName>
        <fullName evidence="10">C-type lectin domain-containing protein</fullName>
    </recommendedName>
</protein>
<dbReference type="SMART" id="SM00042">
    <property type="entry name" value="CUB"/>
    <property type="match status" value="1"/>
</dbReference>
<dbReference type="CDD" id="cd00037">
    <property type="entry name" value="CLECT"/>
    <property type="match status" value="1"/>
</dbReference>
<comment type="caution">
    <text evidence="9">The sequence shown here is derived from an EMBL/GenBank/DDBJ whole genome shotgun (WGS) entry which is preliminary data.</text>
</comment>
<evidence type="ECO:0000256" key="5">
    <source>
        <dbReference type="SAM" id="Phobius"/>
    </source>
</evidence>
<gene>
    <name evidence="9" type="ORF">VCS650_LOCUS2560</name>
</gene>
<feature type="chain" id="PRO_5033053590" description="C-type lectin domain-containing protein" evidence="6">
    <location>
        <begin position="20"/>
        <end position="980"/>
    </location>
</feature>
<accession>A0A813R0E3</accession>
<evidence type="ECO:0000256" key="2">
    <source>
        <dbReference type="PROSITE-ProRule" id="PRU00059"/>
    </source>
</evidence>
<keyword evidence="3" id="KW-0175">Coiled coil</keyword>
<dbReference type="EMBL" id="CAJNON010000012">
    <property type="protein sequence ID" value="CAF0774351.1"/>
    <property type="molecule type" value="Genomic_DNA"/>
</dbReference>
<dbReference type="Pfam" id="PF00059">
    <property type="entry name" value="Lectin_C"/>
    <property type="match status" value="1"/>
</dbReference>
<dbReference type="Proteomes" id="UP000663891">
    <property type="component" value="Unassembled WGS sequence"/>
</dbReference>
<dbReference type="CDD" id="cd22823">
    <property type="entry name" value="Gal_Rha_Lectin"/>
    <property type="match status" value="1"/>
</dbReference>
<dbReference type="SUPFAM" id="SSF56436">
    <property type="entry name" value="C-type lectin-like"/>
    <property type="match status" value="1"/>
</dbReference>
<evidence type="ECO:0000256" key="4">
    <source>
        <dbReference type="SAM" id="MobiDB-lite"/>
    </source>
</evidence>
<evidence type="ECO:0000256" key="3">
    <source>
        <dbReference type="SAM" id="Coils"/>
    </source>
</evidence>
<name>A0A813R0E3_9BILA</name>
<comment type="caution">
    <text evidence="2">Lacks conserved residue(s) required for the propagation of feature annotation.</text>
</comment>
<feature type="region of interest" description="Disordered" evidence="4">
    <location>
        <begin position="503"/>
        <end position="527"/>
    </location>
</feature>
<feature type="signal peptide" evidence="6">
    <location>
        <begin position="1"/>
        <end position="19"/>
    </location>
</feature>
<keyword evidence="5" id="KW-0812">Transmembrane</keyword>
<evidence type="ECO:0000313" key="9">
    <source>
        <dbReference type="EMBL" id="CAF0774351.1"/>
    </source>
</evidence>
<feature type="coiled-coil region" evidence="3">
    <location>
        <begin position="692"/>
        <end position="858"/>
    </location>
</feature>
<dbReference type="InterPro" id="IPR001304">
    <property type="entry name" value="C-type_lectin-like"/>
</dbReference>
<dbReference type="SUPFAM" id="SSF49854">
    <property type="entry name" value="Spermadhesin, CUB domain"/>
    <property type="match status" value="1"/>
</dbReference>
<dbReference type="InterPro" id="IPR043159">
    <property type="entry name" value="Lectin_gal-bd_sf"/>
</dbReference>
<feature type="compositionally biased region" description="Basic and acidic residues" evidence="4">
    <location>
        <begin position="956"/>
        <end position="966"/>
    </location>
</feature>
<feature type="domain" description="C-type lectin" evidence="8">
    <location>
        <begin position="247"/>
        <end position="348"/>
    </location>
</feature>
<evidence type="ECO:0000256" key="6">
    <source>
        <dbReference type="SAM" id="SignalP"/>
    </source>
</evidence>
<keyword evidence="5" id="KW-1133">Transmembrane helix</keyword>
<keyword evidence="6" id="KW-0732">Signal</keyword>
<evidence type="ECO:0000259" key="7">
    <source>
        <dbReference type="PROSITE" id="PS01180"/>
    </source>
</evidence>
<dbReference type="InterPro" id="IPR035914">
    <property type="entry name" value="Sperma_CUB_dom_sf"/>
</dbReference>
<dbReference type="OrthoDB" id="431034at2759"/>
<evidence type="ECO:0000259" key="8">
    <source>
        <dbReference type="PROSITE" id="PS50041"/>
    </source>
</evidence>
<feature type="domain" description="CUB" evidence="7">
    <location>
        <begin position="129"/>
        <end position="237"/>
    </location>
</feature>
<feature type="region of interest" description="Disordered" evidence="4">
    <location>
        <begin position="956"/>
        <end position="980"/>
    </location>
</feature>
<dbReference type="InterPro" id="IPR016186">
    <property type="entry name" value="C-type_lectin-like/link_sf"/>
</dbReference>
<evidence type="ECO:0008006" key="10">
    <source>
        <dbReference type="Google" id="ProtNLM"/>
    </source>
</evidence>
<feature type="transmembrane region" description="Helical" evidence="5">
    <location>
        <begin position="442"/>
        <end position="464"/>
    </location>
</feature>
<dbReference type="Gene3D" id="2.60.120.740">
    <property type="match status" value="1"/>
</dbReference>
<dbReference type="PROSITE" id="PS50041">
    <property type="entry name" value="C_TYPE_LECTIN_2"/>
    <property type="match status" value="1"/>
</dbReference>
<reference evidence="9" key="1">
    <citation type="submission" date="2021-02" db="EMBL/GenBank/DDBJ databases">
        <authorList>
            <person name="Nowell W R."/>
        </authorList>
    </citation>
    <scope>NUCLEOTIDE SEQUENCE</scope>
</reference>
<dbReference type="Gene3D" id="2.60.120.290">
    <property type="entry name" value="Spermadhesin, CUB domain"/>
    <property type="match status" value="1"/>
</dbReference>
<keyword evidence="5" id="KW-0472">Membrane</keyword>
<evidence type="ECO:0000256" key="1">
    <source>
        <dbReference type="ARBA" id="ARBA00023157"/>
    </source>
</evidence>
<keyword evidence="1" id="KW-1015">Disulfide bond</keyword>
<dbReference type="PROSITE" id="PS01180">
    <property type="entry name" value="CUB"/>
    <property type="match status" value="1"/>
</dbReference>
<dbReference type="Gene3D" id="3.10.100.10">
    <property type="entry name" value="Mannose-Binding Protein A, subunit A"/>
    <property type="match status" value="1"/>
</dbReference>